<name>A0ABT2ZC08_9RHOB</name>
<dbReference type="InterPro" id="IPR012171">
    <property type="entry name" value="Fatty_acid_desaturase"/>
</dbReference>
<gene>
    <name evidence="3" type="ORF">OEW28_06655</name>
</gene>
<dbReference type="PANTHER" id="PTHR19353:SF73">
    <property type="entry name" value="FATTY ACID DESATURASE"/>
    <property type="match status" value="1"/>
</dbReference>
<organism evidence="3 4">
    <name type="scientific">Albidovulum marisflavi</name>
    <dbReference type="NCBI Taxonomy" id="2984159"/>
    <lineage>
        <taxon>Bacteria</taxon>
        <taxon>Pseudomonadati</taxon>
        <taxon>Pseudomonadota</taxon>
        <taxon>Alphaproteobacteria</taxon>
        <taxon>Rhodobacterales</taxon>
        <taxon>Paracoccaceae</taxon>
        <taxon>Albidovulum</taxon>
    </lineage>
</organism>
<dbReference type="Proteomes" id="UP001652542">
    <property type="component" value="Unassembled WGS sequence"/>
</dbReference>
<dbReference type="CDD" id="cd03507">
    <property type="entry name" value="Delta12-FADS-like"/>
    <property type="match status" value="1"/>
</dbReference>
<evidence type="ECO:0000256" key="1">
    <source>
        <dbReference type="SAM" id="Phobius"/>
    </source>
</evidence>
<feature type="transmembrane region" description="Helical" evidence="1">
    <location>
        <begin position="6"/>
        <end position="31"/>
    </location>
</feature>
<feature type="transmembrane region" description="Helical" evidence="1">
    <location>
        <begin position="115"/>
        <end position="134"/>
    </location>
</feature>
<keyword evidence="1" id="KW-0472">Membrane</keyword>
<keyword evidence="4" id="KW-1185">Reference proteome</keyword>
<proteinExistence type="predicted"/>
<dbReference type="InterPro" id="IPR005804">
    <property type="entry name" value="FA_desaturase_dom"/>
</dbReference>
<evidence type="ECO:0000259" key="2">
    <source>
        <dbReference type="Pfam" id="PF00487"/>
    </source>
</evidence>
<feature type="domain" description="Fatty acid desaturase" evidence="2">
    <location>
        <begin position="18"/>
        <end position="259"/>
    </location>
</feature>
<feature type="transmembrane region" description="Helical" evidence="1">
    <location>
        <begin position="174"/>
        <end position="195"/>
    </location>
</feature>
<dbReference type="PANTHER" id="PTHR19353">
    <property type="entry name" value="FATTY ACID DESATURASE 2"/>
    <property type="match status" value="1"/>
</dbReference>
<dbReference type="EMBL" id="JAOWKY010000001">
    <property type="protein sequence ID" value="MCV2868306.1"/>
    <property type="molecule type" value="Genomic_DNA"/>
</dbReference>
<evidence type="ECO:0000313" key="4">
    <source>
        <dbReference type="Proteomes" id="UP001652542"/>
    </source>
</evidence>
<comment type="caution">
    <text evidence="3">The sequence shown here is derived from an EMBL/GenBank/DDBJ whole genome shotgun (WGS) entry which is preliminary data.</text>
</comment>
<dbReference type="Pfam" id="PF00487">
    <property type="entry name" value="FA_desaturase"/>
    <property type="match status" value="1"/>
</dbReference>
<protein>
    <submittedName>
        <fullName evidence="3">Fatty acid desaturase</fullName>
    </submittedName>
</protein>
<keyword evidence="1" id="KW-0812">Transmembrane</keyword>
<keyword evidence="1" id="KW-1133">Transmembrane helix</keyword>
<feature type="transmembrane region" description="Helical" evidence="1">
    <location>
        <begin position="146"/>
        <end position="169"/>
    </location>
</feature>
<evidence type="ECO:0000313" key="3">
    <source>
        <dbReference type="EMBL" id="MCV2868306.1"/>
    </source>
</evidence>
<sequence length="324" mass="37633">MPFVAIWAVAWWILSISTVLALVLALANAAFLVRLFMIQHDCGHGSLFRGRRLCDWIGRGLGVLTLTPYDVWRRTHAIHHASTGNLDRRGVGDIPILTVTEYRQKRWLGRALYRLIRNPVFLFGVVPFYTFFLQNRLPVHLMRSGWRYWLSAMATNAAIGLFLGVIVWLGGWDVLLFVFLPTTLLAAVAGMWFFYVQHQFEETSWQHEDAWNVQEAALHGSSHYDLPRMLRWITGNIGVHHVHHLASRIPFYRLPEVIADHAILVETRRITLWQSFRCARLHLWDEKHRKFFHSRRPGRLPPEPSGTRLRSRQLLLVVNASALR</sequence>
<reference evidence="3 4" key="1">
    <citation type="submission" date="2022-10" db="EMBL/GenBank/DDBJ databases">
        <title>Defluviimonas sp. nov., isolated from ocean surface water.</title>
        <authorList>
            <person name="He W."/>
            <person name="Wang L."/>
            <person name="Zhang D.-F."/>
        </authorList>
    </citation>
    <scope>NUCLEOTIDE SEQUENCE [LARGE SCALE GENOMIC DNA]</scope>
    <source>
        <strain evidence="3 4">WL0002</strain>
    </source>
</reference>
<accession>A0ABT2ZC08</accession>